<proteinExistence type="predicted"/>
<feature type="domain" description="LytR/CpsA/Psr regulator C-terminal" evidence="3">
    <location>
        <begin position="79"/>
        <end position="166"/>
    </location>
</feature>
<keyword evidence="2" id="KW-0812">Transmembrane</keyword>
<accession>A0A7W9DC50</accession>
<evidence type="ECO:0000259" key="3">
    <source>
        <dbReference type="Pfam" id="PF13399"/>
    </source>
</evidence>
<keyword evidence="2" id="KW-1133">Transmembrane helix</keyword>
<dbReference type="Gene3D" id="3.30.70.2390">
    <property type="match status" value="1"/>
</dbReference>
<evidence type="ECO:0000313" key="5">
    <source>
        <dbReference type="Proteomes" id="UP000523863"/>
    </source>
</evidence>
<evidence type="ECO:0000256" key="2">
    <source>
        <dbReference type="SAM" id="Phobius"/>
    </source>
</evidence>
<dbReference type="InterPro" id="IPR027381">
    <property type="entry name" value="LytR/CpsA/Psr_C"/>
</dbReference>
<dbReference type="Proteomes" id="UP000523863">
    <property type="component" value="Unassembled WGS sequence"/>
</dbReference>
<evidence type="ECO:0000313" key="4">
    <source>
        <dbReference type="EMBL" id="MBB5598552.1"/>
    </source>
</evidence>
<comment type="caution">
    <text evidence="4">The sequence shown here is derived from an EMBL/GenBank/DDBJ whole genome shotgun (WGS) entry which is preliminary data.</text>
</comment>
<keyword evidence="5" id="KW-1185">Reference proteome</keyword>
<gene>
    <name evidence="4" type="ORF">BKA12_001632</name>
</gene>
<keyword evidence="2" id="KW-0472">Membrane</keyword>
<evidence type="ECO:0000256" key="1">
    <source>
        <dbReference type="SAM" id="MobiDB-lite"/>
    </source>
</evidence>
<name>A0A7W9DC50_9MICC</name>
<feature type="transmembrane region" description="Helical" evidence="2">
    <location>
        <begin position="25"/>
        <end position="46"/>
    </location>
</feature>
<dbReference type="EMBL" id="JACHBL010000001">
    <property type="protein sequence ID" value="MBB5598552.1"/>
    <property type="molecule type" value="Genomic_DNA"/>
</dbReference>
<reference evidence="4 5" key="1">
    <citation type="submission" date="2020-08" db="EMBL/GenBank/DDBJ databases">
        <title>Sequencing the genomes of 1000 actinobacteria strains.</title>
        <authorList>
            <person name="Klenk H.-P."/>
        </authorList>
    </citation>
    <scope>NUCLEOTIDE SEQUENCE [LARGE SCALE GENOMIC DNA]</scope>
    <source>
        <strain evidence="4 5">DSM 23694</strain>
    </source>
</reference>
<feature type="compositionally biased region" description="Low complexity" evidence="1">
    <location>
        <begin position="186"/>
        <end position="214"/>
    </location>
</feature>
<dbReference type="Pfam" id="PF13399">
    <property type="entry name" value="LytR_C"/>
    <property type="match status" value="1"/>
</dbReference>
<protein>
    <recommendedName>
        <fullName evidence="3">LytR/CpsA/Psr regulator C-terminal domain-containing protein</fullName>
    </recommendedName>
</protein>
<dbReference type="AlphaFoldDB" id="A0A7W9DC50"/>
<organism evidence="4 5">
    <name type="scientific">Neomicrococcus lactis</name>
    <dbReference type="NCBI Taxonomy" id="732241"/>
    <lineage>
        <taxon>Bacteria</taxon>
        <taxon>Bacillati</taxon>
        <taxon>Actinomycetota</taxon>
        <taxon>Actinomycetes</taxon>
        <taxon>Micrococcales</taxon>
        <taxon>Micrococcaceae</taxon>
        <taxon>Neomicrococcus</taxon>
    </lineage>
</organism>
<feature type="region of interest" description="Disordered" evidence="1">
    <location>
        <begin position="180"/>
        <end position="214"/>
    </location>
</feature>
<sequence>MEKYVHEPSTRAQERGRRRRHLRHGVVLVLVTVLLAVAAFSGWMVLSRQWVIPGLDPEPRPVVDASCPQGKFSYAENNTVTVNVYNATTKAGLASTVASQLRDRGFKIGAVGNRRLGYNAEYGVVISGGFGRSEALSVQRNAAGLLYVTDTRRTDQTVDVVLGTRFKSLTDLSKVRKRNGTLNCLPEPASSATPTHTTTTSPTPMPTSPSSSKK</sequence>